<evidence type="ECO:0000259" key="9">
    <source>
        <dbReference type="Pfam" id="PF24436"/>
    </source>
</evidence>
<dbReference type="GO" id="GO:0034472">
    <property type="term" value="P:snRNA 3'-end processing"/>
    <property type="evidence" value="ECO:0007669"/>
    <property type="project" value="TreeGrafter"/>
</dbReference>
<dbReference type="EMBL" id="BPLQ01001650">
    <property type="protein sequence ID" value="GIX83619.1"/>
    <property type="molecule type" value="Genomic_DNA"/>
</dbReference>
<dbReference type="GO" id="GO:0005737">
    <property type="term" value="C:cytoplasm"/>
    <property type="evidence" value="ECO:0007669"/>
    <property type="project" value="UniProtKB-SubCell"/>
</dbReference>
<evidence type="ECO:0000256" key="7">
    <source>
        <dbReference type="SAM" id="MobiDB-lite"/>
    </source>
</evidence>
<dbReference type="Pfam" id="PF24437">
    <property type="entry name" value="INTS7_HB"/>
    <property type="match status" value="1"/>
</dbReference>
<evidence type="ECO:0000256" key="2">
    <source>
        <dbReference type="ARBA" id="ARBA00004496"/>
    </source>
</evidence>
<sequence length="973" mass="108285">MEHAYASSVPWDGKILKMASVSARLSIIGETSSGEPDQDANSALTELDKGLRSTKVGEQCEAIVRFPRLFEKYPFPILINSACLKLAELFRTGTNFHRVLILKVMQQTQKHLDKILNLDEFVHRLYAVIHSNDPVARALTLRTLGNIASVISERKSIHHSIRNSLDSHDAVEMKAAIYATAKFAAQSKSFATNICSKIGEMIQGLATPVEIKLQLLSIFQHMHHDAQTIAQVWKLCTSLLPDYPSQQFIVCTLHTLTELAAASVTHIPEQVDLLISYLKEDGRMCVKISALKDMKNLANKGAHLWSSENVNELVNYTIETPYISLKCEIFSVMVALAHSVSVDKFDLSAECKVLQLCQDCIFHDNVQLAAISVELLTQIAIHVFQEDIVVQGIDLMQEVSSAIETLLLVICTAEQTSGNLKSLLQCFQCAVNICDVCPDMSIQFVDTIGSLIGKTSDVWVVPLCTAMCALGNKSAGAVVCWQSELMMKLKKFTTQLRITPETSKAIGMVCTLLFQTSVDKPWLLQQDGSIMNAIDSVDFWSSYKIGRQATRYGHHQFAIRIFSALCNRVSSEHLYFWLVSLNEISQAENCLISKTAKSNQEIIESISQAITHYMKAISALKASTIPQHSLIFQCEYARLRSEVLGAHLQLQLACSCVKTSPPPAIAVAVAAATRDELQKCGRVVMQIRKCSRDFKYLADQYGALYQSVFDADPKTLTNIQLLHQACLLTAQAIDKISQHNQGISVATGEEDILSMEHSKHSLENYQMGEACRKASTLIRDFTVNYDERVVSKQETDFLTKISNEIFLIPLCLPRFFFQALQSTSIKLAISPQPKTSGEPIIIQNSSQLSIKVEGVVQHGSRPGLYRKVDKILITVTSQQTRSSQDSKSFPDNFPTTTLSQYVTPHYDYFHAQFLLAFAIAGLHSIMIEAAVIDDKESLWKTGPKMSLNVKSCDDSNNQKPPPPRPTYPARFQQ</sequence>
<dbReference type="Pfam" id="PF24436">
    <property type="entry name" value="INTS7_N"/>
    <property type="match status" value="1"/>
</dbReference>
<dbReference type="InterPro" id="IPR033060">
    <property type="entry name" value="INTS7"/>
</dbReference>
<keyword evidence="6" id="KW-0539">Nucleus</keyword>
<evidence type="ECO:0000256" key="6">
    <source>
        <dbReference type="ARBA" id="ARBA00023242"/>
    </source>
</evidence>
<feature type="domain" description="Integrator complex subunit 7 C-terminal" evidence="8">
    <location>
        <begin position="826"/>
        <end position="939"/>
    </location>
</feature>
<comment type="subcellular location">
    <subcellularLocation>
        <location evidence="2">Cytoplasm</location>
    </subcellularLocation>
    <subcellularLocation>
        <location evidence="1">Nucleus</location>
    </subcellularLocation>
</comment>
<dbReference type="InterPro" id="IPR054519">
    <property type="entry name" value="INTS7_C"/>
</dbReference>
<dbReference type="AlphaFoldDB" id="A0AAV4NFM8"/>
<feature type="region of interest" description="Disordered" evidence="7">
    <location>
        <begin position="947"/>
        <end position="973"/>
    </location>
</feature>
<evidence type="ECO:0000256" key="1">
    <source>
        <dbReference type="ARBA" id="ARBA00004123"/>
    </source>
</evidence>
<proteinExistence type="inferred from homology"/>
<gene>
    <name evidence="11" type="primary">INTS7</name>
    <name evidence="11" type="ORF">CDAR_193161</name>
</gene>
<feature type="domain" description="Integrator complex subunit 7 helical bundle" evidence="10">
    <location>
        <begin position="555"/>
        <end position="736"/>
    </location>
</feature>
<dbReference type="InterPro" id="IPR016024">
    <property type="entry name" value="ARM-type_fold"/>
</dbReference>
<evidence type="ECO:0000259" key="10">
    <source>
        <dbReference type="Pfam" id="PF24437"/>
    </source>
</evidence>
<organism evidence="11 12">
    <name type="scientific">Caerostris darwini</name>
    <dbReference type="NCBI Taxonomy" id="1538125"/>
    <lineage>
        <taxon>Eukaryota</taxon>
        <taxon>Metazoa</taxon>
        <taxon>Ecdysozoa</taxon>
        <taxon>Arthropoda</taxon>
        <taxon>Chelicerata</taxon>
        <taxon>Arachnida</taxon>
        <taxon>Araneae</taxon>
        <taxon>Araneomorphae</taxon>
        <taxon>Entelegynae</taxon>
        <taxon>Araneoidea</taxon>
        <taxon>Araneidae</taxon>
        <taxon>Caerostris</taxon>
    </lineage>
</organism>
<comment type="similarity">
    <text evidence="3">Belongs to the Integrator subunit 7 family.</text>
</comment>
<evidence type="ECO:0000313" key="11">
    <source>
        <dbReference type="EMBL" id="GIX83619.1"/>
    </source>
</evidence>
<protein>
    <recommendedName>
        <fullName evidence="4">Integrator complex subunit 7</fullName>
    </recommendedName>
</protein>
<accession>A0AAV4NFM8</accession>
<dbReference type="InterPro" id="IPR056517">
    <property type="entry name" value="INTS7_HB"/>
</dbReference>
<evidence type="ECO:0000313" key="12">
    <source>
        <dbReference type="Proteomes" id="UP001054837"/>
    </source>
</evidence>
<evidence type="ECO:0000256" key="5">
    <source>
        <dbReference type="ARBA" id="ARBA00022490"/>
    </source>
</evidence>
<evidence type="ECO:0000259" key="8">
    <source>
        <dbReference type="Pfam" id="PF22965"/>
    </source>
</evidence>
<dbReference type="Pfam" id="PF22965">
    <property type="entry name" value="INTS7_C"/>
    <property type="match status" value="1"/>
</dbReference>
<keyword evidence="12" id="KW-1185">Reference proteome</keyword>
<evidence type="ECO:0000256" key="3">
    <source>
        <dbReference type="ARBA" id="ARBA00008565"/>
    </source>
</evidence>
<reference evidence="11 12" key="1">
    <citation type="submission" date="2021-06" db="EMBL/GenBank/DDBJ databases">
        <title>Caerostris darwini draft genome.</title>
        <authorList>
            <person name="Kono N."/>
            <person name="Arakawa K."/>
        </authorList>
    </citation>
    <scope>NUCLEOTIDE SEQUENCE [LARGE SCALE GENOMIC DNA]</scope>
</reference>
<evidence type="ECO:0000256" key="4">
    <source>
        <dbReference type="ARBA" id="ARBA00015336"/>
    </source>
</evidence>
<dbReference type="Proteomes" id="UP001054837">
    <property type="component" value="Unassembled WGS sequence"/>
</dbReference>
<keyword evidence="5" id="KW-0963">Cytoplasm</keyword>
<dbReference type="SUPFAM" id="SSF48371">
    <property type="entry name" value="ARM repeat"/>
    <property type="match status" value="1"/>
</dbReference>
<dbReference type="PANTHER" id="PTHR13322">
    <property type="entry name" value="C1ORF73 PROTEIN"/>
    <property type="match status" value="1"/>
</dbReference>
<dbReference type="PANTHER" id="PTHR13322:SF2">
    <property type="entry name" value="INTEGRATOR COMPLEX SUBUNIT 7"/>
    <property type="match status" value="1"/>
</dbReference>
<dbReference type="InterPro" id="IPR056516">
    <property type="entry name" value="INTS7_N"/>
</dbReference>
<dbReference type="GO" id="GO:0032039">
    <property type="term" value="C:integrator complex"/>
    <property type="evidence" value="ECO:0007669"/>
    <property type="project" value="InterPro"/>
</dbReference>
<feature type="domain" description="Integrator complex subunit 7 N-terminal" evidence="9">
    <location>
        <begin position="44"/>
        <end position="554"/>
    </location>
</feature>
<comment type="caution">
    <text evidence="11">The sequence shown here is derived from an EMBL/GenBank/DDBJ whole genome shotgun (WGS) entry which is preliminary data.</text>
</comment>
<name>A0AAV4NFM8_9ARAC</name>